<dbReference type="RefSeq" id="WP_133755404.1">
    <property type="nucleotide sequence ID" value="NZ_SOAW01000002.1"/>
</dbReference>
<evidence type="ECO:0000313" key="2">
    <source>
        <dbReference type="Proteomes" id="UP000295371"/>
    </source>
</evidence>
<organism evidence="1 2">
    <name type="scientific">Naumannella halotolerans</name>
    <dbReference type="NCBI Taxonomy" id="993414"/>
    <lineage>
        <taxon>Bacteria</taxon>
        <taxon>Bacillati</taxon>
        <taxon>Actinomycetota</taxon>
        <taxon>Actinomycetes</taxon>
        <taxon>Propionibacteriales</taxon>
        <taxon>Propionibacteriaceae</taxon>
        <taxon>Naumannella</taxon>
    </lineage>
</organism>
<evidence type="ECO:0000313" key="1">
    <source>
        <dbReference type="EMBL" id="TDT31089.1"/>
    </source>
</evidence>
<comment type="caution">
    <text evidence="1">The sequence shown here is derived from an EMBL/GenBank/DDBJ whole genome shotgun (WGS) entry which is preliminary data.</text>
</comment>
<keyword evidence="2" id="KW-1185">Reference proteome</keyword>
<reference evidence="1 2" key="1">
    <citation type="submission" date="2019-03" db="EMBL/GenBank/DDBJ databases">
        <title>Genomic Encyclopedia of Archaeal and Bacterial Type Strains, Phase II (KMG-II): from individual species to whole genera.</title>
        <authorList>
            <person name="Goeker M."/>
        </authorList>
    </citation>
    <scope>NUCLEOTIDE SEQUENCE [LARGE SCALE GENOMIC DNA]</scope>
    <source>
        <strain evidence="1 2">DSM 24323</strain>
    </source>
</reference>
<sequence length="106" mass="11746">MSITSSVDKKKTNQTNFWNLVGDTLAIWKTIRFGVKGKFSDGPLVKLLKQINAKLDVVYKEVRPGVAGKYSDGPLARLIRSSRNDVRNDIAALSKKLDELNNKIGA</sequence>
<dbReference type="AlphaFoldDB" id="A0A4R7J405"/>
<protein>
    <submittedName>
        <fullName evidence="1">Uncharacterized protein</fullName>
    </submittedName>
</protein>
<name>A0A4R7J405_9ACTN</name>
<dbReference type="Proteomes" id="UP000295371">
    <property type="component" value="Unassembled WGS sequence"/>
</dbReference>
<dbReference type="EMBL" id="SOAW01000002">
    <property type="protein sequence ID" value="TDT31089.1"/>
    <property type="molecule type" value="Genomic_DNA"/>
</dbReference>
<accession>A0A4R7J405</accession>
<proteinExistence type="predicted"/>
<gene>
    <name evidence="1" type="ORF">CLV29_2502</name>
</gene>